<comment type="caution">
    <text evidence="1">The sequence shown here is derived from an EMBL/GenBank/DDBJ whole genome shotgun (WGS) entry which is preliminary data.</text>
</comment>
<sequence>MALMEWACPDEGKACLDHLPCVPQIRRPFHPVCHGLEIKCPGGDARCSLPQGVTLQRLMCGQANVLSRIQLLMLQERRAA</sequence>
<keyword evidence="2" id="KW-1185">Reference proteome</keyword>
<name>A0AAD7WX50_9TELE</name>
<proteinExistence type="predicted"/>
<gene>
    <name evidence="1" type="ORF">AAFF_G00127880</name>
</gene>
<dbReference type="EMBL" id="JAINUG010000019">
    <property type="protein sequence ID" value="KAJ8412452.1"/>
    <property type="molecule type" value="Genomic_DNA"/>
</dbReference>
<evidence type="ECO:0000313" key="1">
    <source>
        <dbReference type="EMBL" id="KAJ8412452.1"/>
    </source>
</evidence>
<evidence type="ECO:0000313" key="2">
    <source>
        <dbReference type="Proteomes" id="UP001221898"/>
    </source>
</evidence>
<dbReference type="Proteomes" id="UP001221898">
    <property type="component" value="Unassembled WGS sequence"/>
</dbReference>
<organism evidence="1 2">
    <name type="scientific">Aldrovandia affinis</name>
    <dbReference type="NCBI Taxonomy" id="143900"/>
    <lineage>
        <taxon>Eukaryota</taxon>
        <taxon>Metazoa</taxon>
        <taxon>Chordata</taxon>
        <taxon>Craniata</taxon>
        <taxon>Vertebrata</taxon>
        <taxon>Euteleostomi</taxon>
        <taxon>Actinopterygii</taxon>
        <taxon>Neopterygii</taxon>
        <taxon>Teleostei</taxon>
        <taxon>Notacanthiformes</taxon>
        <taxon>Halosauridae</taxon>
        <taxon>Aldrovandia</taxon>
    </lineage>
</organism>
<accession>A0AAD7WX50</accession>
<protein>
    <submittedName>
        <fullName evidence="1">Uncharacterized protein</fullName>
    </submittedName>
</protein>
<dbReference type="AlphaFoldDB" id="A0AAD7WX50"/>
<reference evidence="1" key="1">
    <citation type="journal article" date="2023" name="Science">
        <title>Genome structures resolve the early diversification of teleost fishes.</title>
        <authorList>
            <person name="Parey E."/>
            <person name="Louis A."/>
            <person name="Montfort J."/>
            <person name="Bouchez O."/>
            <person name="Roques C."/>
            <person name="Iampietro C."/>
            <person name="Lluch J."/>
            <person name="Castinel A."/>
            <person name="Donnadieu C."/>
            <person name="Desvignes T."/>
            <person name="Floi Bucao C."/>
            <person name="Jouanno E."/>
            <person name="Wen M."/>
            <person name="Mejri S."/>
            <person name="Dirks R."/>
            <person name="Jansen H."/>
            <person name="Henkel C."/>
            <person name="Chen W.J."/>
            <person name="Zahm M."/>
            <person name="Cabau C."/>
            <person name="Klopp C."/>
            <person name="Thompson A.W."/>
            <person name="Robinson-Rechavi M."/>
            <person name="Braasch I."/>
            <person name="Lecointre G."/>
            <person name="Bobe J."/>
            <person name="Postlethwait J.H."/>
            <person name="Berthelot C."/>
            <person name="Roest Crollius H."/>
            <person name="Guiguen Y."/>
        </authorList>
    </citation>
    <scope>NUCLEOTIDE SEQUENCE</scope>
    <source>
        <strain evidence="1">NC1722</strain>
    </source>
</reference>